<organism evidence="1">
    <name type="scientific">marine sediment metagenome</name>
    <dbReference type="NCBI Taxonomy" id="412755"/>
    <lineage>
        <taxon>unclassified sequences</taxon>
        <taxon>metagenomes</taxon>
        <taxon>ecological metagenomes</taxon>
    </lineage>
</organism>
<comment type="caution">
    <text evidence="1">The sequence shown here is derived from an EMBL/GenBank/DDBJ whole genome shotgun (WGS) entry which is preliminary data.</text>
</comment>
<reference evidence="1" key="1">
    <citation type="journal article" date="2015" name="Nature">
        <title>Complex archaea that bridge the gap between prokaryotes and eukaryotes.</title>
        <authorList>
            <person name="Spang A."/>
            <person name="Saw J.H."/>
            <person name="Jorgensen S.L."/>
            <person name="Zaremba-Niedzwiedzka K."/>
            <person name="Martijn J."/>
            <person name="Lind A.E."/>
            <person name="van Eijk R."/>
            <person name="Schleper C."/>
            <person name="Guy L."/>
            <person name="Ettema T.J."/>
        </authorList>
    </citation>
    <scope>NUCLEOTIDE SEQUENCE</scope>
</reference>
<dbReference type="EMBL" id="LAZR01036003">
    <property type="protein sequence ID" value="KKL26001.1"/>
    <property type="molecule type" value="Genomic_DNA"/>
</dbReference>
<evidence type="ECO:0000313" key="1">
    <source>
        <dbReference type="EMBL" id="KKL26001.1"/>
    </source>
</evidence>
<name>A0A0F9E818_9ZZZZ</name>
<protein>
    <submittedName>
        <fullName evidence="1">Uncharacterized protein</fullName>
    </submittedName>
</protein>
<accession>A0A0F9E818</accession>
<feature type="non-terminal residue" evidence="1">
    <location>
        <position position="88"/>
    </location>
</feature>
<gene>
    <name evidence="1" type="ORF">LCGC14_2399700</name>
</gene>
<sequence>MSDIPERPEYARGICEKHFGKGGWSDHLGFVDHYYGPYDRLASVTTACGRHGRMYRRKDAATLPERLGVTPCKTCQKKLDALTEENDD</sequence>
<proteinExistence type="predicted"/>
<dbReference type="AlphaFoldDB" id="A0A0F9E818"/>